<gene>
    <name evidence="3" type="ORF">bsdtb5_23510</name>
</gene>
<dbReference type="RefSeq" id="WP_271712204.1">
    <property type="nucleotide sequence ID" value="NZ_AP024169.1"/>
</dbReference>
<dbReference type="SMART" id="SM00271">
    <property type="entry name" value="DnaJ"/>
    <property type="match status" value="1"/>
</dbReference>
<dbReference type="PROSITE" id="PS50076">
    <property type="entry name" value="DNAJ_2"/>
    <property type="match status" value="1"/>
</dbReference>
<dbReference type="SUPFAM" id="SSF46565">
    <property type="entry name" value="Chaperone J-domain"/>
    <property type="match status" value="1"/>
</dbReference>
<protein>
    <recommendedName>
        <fullName evidence="2">J domain-containing protein</fullName>
    </recommendedName>
</protein>
<dbReference type="EMBL" id="AP024169">
    <property type="protein sequence ID" value="BCN31056.1"/>
    <property type="molecule type" value="Genomic_DNA"/>
</dbReference>
<dbReference type="InterPro" id="IPR001623">
    <property type="entry name" value="DnaJ_domain"/>
</dbReference>
<keyword evidence="1" id="KW-0235">DNA replication</keyword>
<evidence type="ECO:0000313" key="3">
    <source>
        <dbReference type="EMBL" id="BCN31056.1"/>
    </source>
</evidence>
<accession>A0A7R7IDK5</accession>
<organism evidence="3 4">
    <name type="scientific">Anaeromicropila herbilytica</name>
    <dbReference type="NCBI Taxonomy" id="2785025"/>
    <lineage>
        <taxon>Bacteria</taxon>
        <taxon>Bacillati</taxon>
        <taxon>Bacillota</taxon>
        <taxon>Clostridia</taxon>
        <taxon>Lachnospirales</taxon>
        <taxon>Lachnospiraceae</taxon>
        <taxon>Anaeromicropila</taxon>
    </lineage>
</organism>
<dbReference type="KEGG" id="ahb:bsdtb5_23510"/>
<dbReference type="Gene3D" id="1.10.287.110">
    <property type="entry name" value="DnaJ domain"/>
    <property type="match status" value="1"/>
</dbReference>
<dbReference type="Pfam" id="PF00226">
    <property type="entry name" value="DnaJ"/>
    <property type="match status" value="1"/>
</dbReference>
<dbReference type="GO" id="GO:0006260">
    <property type="term" value="P:DNA replication"/>
    <property type="evidence" value="ECO:0007669"/>
    <property type="project" value="UniProtKB-KW"/>
</dbReference>
<evidence type="ECO:0000313" key="4">
    <source>
        <dbReference type="Proteomes" id="UP000595897"/>
    </source>
</evidence>
<keyword evidence="4" id="KW-1185">Reference proteome</keyword>
<feature type="domain" description="J" evidence="2">
    <location>
        <begin position="5"/>
        <end position="63"/>
    </location>
</feature>
<dbReference type="CDD" id="cd06257">
    <property type="entry name" value="DnaJ"/>
    <property type="match status" value="1"/>
</dbReference>
<dbReference type="AlphaFoldDB" id="A0A7R7IDK5"/>
<evidence type="ECO:0000256" key="1">
    <source>
        <dbReference type="ARBA" id="ARBA00022705"/>
    </source>
</evidence>
<sequence length="325" mass="37997">MTIKEAASILGVTSQDDVKTIKQKFRIMMGQYHPDVVESDKPEHIKKAQLINEAYSILREYKVNEKEIPIATPVWKAKVIENAFTERNIYMVLWEDYEKEYIEVTRGKYEWDPDLEEFDCLLKSLNHAVVELLENIEHKNGIYYDYDIKANRFPFQVRLFHILSGQYILPVSCLKKLVEPIKIDAQKRNIYKFQALLGTKGESKIFRAMIRLKKGDLLYADSLMNNRIVVSDENGTSLGHLYFSEDSLYYVIIPILQKHLAQVKFVVNALEVKRNIRPYAVRVNIDLYLRMEHMEEIGVDSCLNLTIEDVLNSYDSNLKDMKAKM</sequence>
<reference evidence="3 4" key="1">
    <citation type="submission" date="2020-11" db="EMBL/GenBank/DDBJ databases">
        <title>Draft genome sequencing of a Lachnospiraceae strain isolated from anoxic soil subjected to BSD treatment.</title>
        <authorList>
            <person name="Uek A."/>
            <person name="Tonouchi A."/>
        </authorList>
    </citation>
    <scope>NUCLEOTIDE SEQUENCE [LARGE SCALE GENOMIC DNA]</scope>
    <source>
        <strain evidence="3 4">TB5</strain>
    </source>
</reference>
<name>A0A7R7IDK5_9FIRM</name>
<evidence type="ECO:0000259" key="2">
    <source>
        <dbReference type="PROSITE" id="PS50076"/>
    </source>
</evidence>
<proteinExistence type="predicted"/>
<dbReference type="Proteomes" id="UP000595897">
    <property type="component" value="Chromosome"/>
</dbReference>
<dbReference type="InterPro" id="IPR036869">
    <property type="entry name" value="J_dom_sf"/>
</dbReference>